<name>A0A2P5I4M9_DIAHE</name>
<dbReference type="InterPro" id="IPR037217">
    <property type="entry name" value="Trp/Indoleamine_2_3_dOase-like"/>
</dbReference>
<gene>
    <name evidence="5" type="ORF">DHEL01_v204158</name>
</gene>
<comment type="similarity">
    <text evidence="1">Belongs to the indoleamine 2,3-dioxygenase family.</text>
</comment>
<evidence type="ECO:0000256" key="4">
    <source>
        <dbReference type="SAM" id="SignalP"/>
    </source>
</evidence>
<dbReference type="GO" id="GO:0034354">
    <property type="term" value="P:'de novo' NAD+ biosynthetic process from L-tryptophan"/>
    <property type="evidence" value="ECO:0007669"/>
    <property type="project" value="TreeGrafter"/>
</dbReference>
<keyword evidence="3" id="KW-0408">Iron</keyword>
<dbReference type="GO" id="GO:0020037">
    <property type="term" value="F:heme binding"/>
    <property type="evidence" value="ECO:0007669"/>
    <property type="project" value="InterPro"/>
</dbReference>
<dbReference type="EMBL" id="MAVT02000269">
    <property type="protein sequence ID" value="POS77452.1"/>
    <property type="molecule type" value="Genomic_DNA"/>
</dbReference>
<dbReference type="PANTHER" id="PTHR28657:SF11">
    <property type="entry name" value="INDOLEAMINE 2,3-DIOXYGENASE"/>
    <property type="match status" value="1"/>
</dbReference>
<dbReference type="GO" id="GO:0046872">
    <property type="term" value="F:metal ion binding"/>
    <property type="evidence" value="ECO:0007669"/>
    <property type="project" value="UniProtKB-KW"/>
</dbReference>
<keyword evidence="4" id="KW-0732">Signal</keyword>
<dbReference type="GO" id="GO:0033754">
    <property type="term" value="F:indoleamine 2,3-dioxygenase activity"/>
    <property type="evidence" value="ECO:0007669"/>
    <property type="project" value="TreeGrafter"/>
</dbReference>
<reference evidence="5" key="1">
    <citation type="submission" date="2017-09" db="EMBL/GenBank/DDBJ databases">
        <title>Polyketide synthases of a Diaporthe helianthi virulent isolate.</title>
        <authorList>
            <person name="Baroncelli R."/>
        </authorList>
    </citation>
    <scope>NUCLEOTIDE SEQUENCE [LARGE SCALE GENOMIC DNA]</scope>
    <source>
        <strain evidence="5">7/96</strain>
    </source>
</reference>
<sequence>MTILVTLYSVAVCVLSAPDIQKLQDLRALAATHEPASALCTLIEEDGAGAWPPRTDHDNWPLALRPYKSVYLELAPLLSAATPSLDDATNRQRRHDYRSLMRKLLSQRICTSQVEAVMAAVEAGNWDLFARDAYNGFYSCIALLRHAYRWALIPVVKVAQEELTVDLPLELDIPWLYLQRTFGVEADVGNHTSNVLLNFDKRRERIFKVNVTLNEEIQRAEDSFFWLFYDVEVQSCLESVKCVASDLRRLLMTFYENLHDSNIPRKFWLSYVQGFHGWGAGRMIDGKFVKYDGLSGNHILIFQAIDAFLGLEPYLTDEDMYRYVPVNQRNLCRSLKKHCIREMLGQGTEDRAIADEFSKIIHQMRVRIKPQEPLPKSYNRKIKLMDS</sequence>
<dbReference type="InterPro" id="IPR000898">
    <property type="entry name" value="Indolamine_dOase"/>
</dbReference>
<feature type="chain" id="PRO_5015132176" evidence="4">
    <location>
        <begin position="17"/>
        <end position="387"/>
    </location>
</feature>
<dbReference type="GO" id="GO:0005737">
    <property type="term" value="C:cytoplasm"/>
    <property type="evidence" value="ECO:0007669"/>
    <property type="project" value="TreeGrafter"/>
</dbReference>
<accession>A0A2P5I4M9</accession>
<dbReference type="PANTHER" id="PTHR28657">
    <property type="entry name" value="INDOLEAMINE 2,3-DIOXYGENASE"/>
    <property type="match status" value="1"/>
</dbReference>
<dbReference type="InParanoid" id="A0A2P5I4M9"/>
<dbReference type="Gene3D" id="1.20.58.480">
    <property type="match status" value="1"/>
</dbReference>
<evidence type="ECO:0000313" key="6">
    <source>
        <dbReference type="Proteomes" id="UP000094444"/>
    </source>
</evidence>
<dbReference type="Proteomes" id="UP000094444">
    <property type="component" value="Unassembled WGS sequence"/>
</dbReference>
<dbReference type="GO" id="GO:0019441">
    <property type="term" value="P:L-tryptophan catabolic process to kynurenine"/>
    <property type="evidence" value="ECO:0007669"/>
    <property type="project" value="InterPro"/>
</dbReference>
<evidence type="ECO:0000256" key="2">
    <source>
        <dbReference type="ARBA" id="ARBA00022723"/>
    </source>
</evidence>
<dbReference type="AlphaFoldDB" id="A0A2P5I4M9"/>
<keyword evidence="6" id="KW-1185">Reference proteome</keyword>
<evidence type="ECO:0000256" key="3">
    <source>
        <dbReference type="ARBA" id="ARBA00023004"/>
    </source>
</evidence>
<comment type="caution">
    <text evidence="5">The sequence shown here is derived from an EMBL/GenBank/DDBJ whole genome shotgun (WGS) entry which is preliminary data.</text>
</comment>
<keyword evidence="2" id="KW-0479">Metal-binding</keyword>
<dbReference type="SUPFAM" id="SSF140959">
    <property type="entry name" value="Indolic compounds 2,3-dioxygenase-like"/>
    <property type="match status" value="1"/>
</dbReference>
<feature type="signal peptide" evidence="4">
    <location>
        <begin position="1"/>
        <end position="16"/>
    </location>
</feature>
<dbReference type="STRING" id="158607.A0A2P5I4M9"/>
<evidence type="ECO:0000256" key="1">
    <source>
        <dbReference type="ARBA" id="ARBA00007119"/>
    </source>
</evidence>
<evidence type="ECO:0000313" key="5">
    <source>
        <dbReference type="EMBL" id="POS77452.1"/>
    </source>
</evidence>
<dbReference type="OrthoDB" id="4662583at2759"/>
<proteinExistence type="inferred from homology"/>
<protein>
    <submittedName>
        <fullName evidence="5">Uncharacterized protein</fullName>
    </submittedName>
</protein>
<organism evidence="5 6">
    <name type="scientific">Diaporthe helianthi</name>
    <dbReference type="NCBI Taxonomy" id="158607"/>
    <lineage>
        <taxon>Eukaryota</taxon>
        <taxon>Fungi</taxon>
        <taxon>Dikarya</taxon>
        <taxon>Ascomycota</taxon>
        <taxon>Pezizomycotina</taxon>
        <taxon>Sordariomycetes</taxon>
        <taxon>Sordariomycetidae</taxon>
        <taxon>Diaporthales</taxon>
        <taxon>Diaporthaceae</taxon>
        <taxon>Diaporthe</taxon>
    </lineage>
</organism>